<dbReference type="InterPro" id="IPR001898">
    <property type="entry name" value="SLC13A/DASS"/>
</dbReference>
<dbReference type="GO" id="GO:0008514">
    <property type="term" value="F:organic anion transmembrane transporter activity"/>
    <property type="evidence" value="ECO:0007669"/>
    <property type="project" value="UniProtKB-ARBA"/>
</dbReference>
<dbReference type="RefSeq" id="WP_245883236.1">
    <property type="nucleotide sequence ID" value="NZ_CP025066.1"/>
</dbReference>
<feature type="transmembrane region" description="Helical" evidence="5">
    <location>
        <begin position="459"/>
        <end position="479"/>
    </location>
</feature>
<evidence type="ECO:0000313" key="7">
    <source>
        <dbReference type="Proteomes" id="UP000263012"/>
    </source>
</evidence>
<dbReference type="EMBL" id="CP025066">
    <property type="protein sequence ID" value="AUX10052.1"/>
    <property type="molecule type" value="Genomic_DNA"/>
</dbReference>
<evidence type="ECO:0000256" key="1">
    <source>
        <dbReference type="ARBA" id="ARBA00004141"/>
    </source>
</evidence>
<protein>
    <submittedName>
        <fullName evidence="6">Sodium-dependent dicarboxylate transporter</fullName>
    </submittedName>
</protein>
<keyword evidence="4 5" id="KW-0472">Membrane</keyword>
<feature type="transmembrane region" description="Helical" evidence="5">
    <location>
        <begin position="180"/>
        <end position="201"/>
    </location>
</feature>
<dbReference type="KEGG" id="hdf:AArcSl_2430"/>
<proteinExistence type="predicted"/>
<name>A0A343TLT0_9EURY</name>
<keyword evidence="3 5" id="KW-1133">Transmembrane helix</keyword>
<evidence type="ECO:0000256" key="4">
    <source>
        <dbReference type="ARBA" id="ARBA00023136"/>
    </source>
</evidence>
<reference evidence="7" key="1">
    <citation type="submission" date="2017-11" db="EMBL/GenBank/DDBJ databases">
        <title>Phenotypic and genomic properties of facultatively anaerobic sulfur-reducing natronoarchaea from hypersaline soda lakes.</title>
        <authorList>
            <person name="Sorokin D.Y."/>
            <person name="Kublanov I.V."/>
            <person name="Roman P."/>
            <person name="Sinninghe Damste J.S."/>
            <person name="Golyshin P.N."/>
            <person name="Rojo D."/>
            <person name="Ciordia S."/>
            <person name="Mena M.D.C."/>
            <person name="Ferrer M."/>
            <person name="Messina E."/>
            <person name="Smedile F."/>
            <person name="La Spada G."/>
            <person name="La Cono V."/>
            <person name="Yakimov M.M."/>
        </authorList>
    </citation>
    <scope>NUCLEOTIDE SEQUENCE [LARGE SCALE GENOMIC DNA]</scope>
    <source>
        <strain evidence="7">AArc-Sl</strain>
    </source>
</reference>
<dbReference type="Pfam" id="PF00939">
    <property type="entry name" value="Na_sulph_symp"/>
    <property type="match status" value="1"/>
</dbReference>
<dbReference type="GO" id="GO:1905039">
    <property type="term" value="P:carboxylic acid transmembrane transport"/>
    <property type="evidence" value="ECO:0007669"/>
    <property type="project" value="UniProtKB-ARBA"/>
</dbReference>
<keyword evidence="2 5" id="KW-0812">Transmembrane</keyword>
<dbReference type="PANTHER" id="PTHR10283:SF82">
    <property type="entry name" value="SOLUTE CARRIER FAMILY 13 MEMBER 2"/>
    <property type="match status" value="1"/>
</dbReference>
<feature type="transmembrane region" description="Helical" evidence="5">
    <location>
        <begin position="277"/>
        <end position="295"/>
    </location>
</feature>
<feature type="transmembrane region" description="Helical" evidence="5">
    <location>
        <begin position="73"/>
        <end position="91"/>
    </location>
</feature>
<evidence type="ECO:0000256" key="3">
    <source>
        <dbReference type="ARBA" id="ARBA00022989"/>
    </source>
</evidence>
<organism evidence="6 7">
    <name type="scientific">Halalkaliarchaeum desulfuricum</name>
    <dbReference type="NCBI Taxonomy" id="2055893"/>
    <lineage>
        <taxon>Archaea</taxon>
        <taxon>Methanobacteriati</taxon>
        <taxon>Methanobacteriota</taxon>
        <taxon>Stenosarchaea group</taxon>
        <taxon>Halobacteria</taxon>
        <taxon>Halobacteriales</taxon>
        <taxon>Haloferacaceae</taxon>
        <taxon>Halalkaliarchaeum</taxon>
    </lineage>
</organism>
<sequence length="485" mass="50646">MVGAVLGPLLFILVYLGNPFGIPPAANAVLAGTLWVVIWWVTEPVHLAVTSLVPIPVFSQTGVVEVDAVTAQYAHPIVFLLLGGFMLALAVERSHLHRRLAIVFMANIGGAPARLLLGIMAVTAFLSMWISNTATAMLMLPIAVAIALAGADDIDDAPSISPGESAEDIDAPDETLSKGFGLALLLGVAFGANIGGAATLIGSPPSAIFAGIAGSQLGVDVGFVDWMIYAVPLVVVTLLVAWGCIIWLTDPSSAIDEEFARKYYAGMSAMESDERRVTLVFGLVILAWLLRPAVIEPILPALTDPVIAVIGGIGLFLVPGGPDGDDRLLSWEDAAELPWDVLLLIGGSFAVAHAFQAGGLDEVVAQSLSGLEWMSILLLIAVVVTAVMALSNLMSNTATATVFLPILVAFAPLASSPPLYLMAPAALAASFVFVLPVGTPPNAIAYGSGQLDMRQMVRVGIVINLICIPLVAFLSYLWLPVTPFG</sequence>
<accession>A0A343TLT0</accession>
<dbReference type="PANTHER" id="PTHR10283">
    <property type="entry name" value="SOLUTE CARRIER FAMILY 13 MEMBER"/>
    <property type="match status" value="1"/>
</dbReference>
<feature type="transmembrane region" description="Helical" evidence="5">
    <location>
        <begin position="420"/>
        <end position="438"/>
    </location>
</feature>
<gene>
    <name evidence="6" type="ORF">AArcSl_2430</name>
</gene>
<keyword evidence="7" id="KW-1185">Reference proteome</keyword>
<comment type="subcellular location">
    <subcellularLocation>
        <location evidence="1">Membrane</location>
        <topology evidence="1">Multi-pass membrane protein</topology>
    </subcellularLocation>
</comment>
<feature type="transmembrane region" description="Helical" evidence="5">
    <location>
        <begin position="226"/>
        <end position="248"/>
    </location>
</feature>
<dbReference type="GO" id="GO:0005886">
    <property type="term" value="C:plasma membrane"/>
    <property type="evidence" value="ECO:0007669"/>
    <property type="project" value="TreeGrafter"/>
</dbReference>
<evidence type="ECO:0000256" key="5">
    <source>
        <dbReference type="SAM" id="Phobius"/>
    </source>
</evidence>
<dbReference type="GeneID" id="37878788"/>
<feature type="transmembrane region" description="Helical" evidence="5">
    <location>
        <begin position="339"/>
        <end position="358"/>
    </location>
</feature>
<dbReference type="Proteomes" id="UP000263012">
    <property type="component" value="Chromosome"/>
</dbReference>
<feature type="transmembrane region" description="Helical" evidence="5">
    <location>
        <begin position="134"/>
        <end position="151"/>
    </location>
</feature>
<feature type="transmembrane region" description="Helical" evidence="5">
    <location>
        <begin position="370"/>
        <end position="390"/>
    </location>
</feature>
<evidence type="ECO:0000256" key="2">
    <source>
        <dbReference type="ARBA" id="ARBA00022692"/>
    </source>
</evidence>
<dbReference type="AlphaFoldDB" id="A0A343TLT0"/>
<feature type="transmembrane region" description="Helical" evidence="5">
    <location>
        <begin position="103"/>
        <end position="128"/>
    </location>
</feature>
<feature type="transmembrane region" description="Helical" evidence="5">
    <location>
        <begin position="301"/>
        <end position="318"/>
    </location>
</feature>
<evidence type="ECO:0000313" key="6">
    <source>
        <dbReference type="EMBL" id="AUX10052.1"/>
    </source>
</evidence>
<feature type="transmembrane region" description="Helical" evidence="5">
    <location>
        <begin position="397"/>
        <end position="414"/>
    </location>
</feature>